<dbReference type="PATRIC" id="fig|1439726.3.peg.197"/>
<dbReference type="AlphaFoldDB" id="A0A1E3H7W4"/>
<dbReference type="NCBIfam" id="TIGR02218">
    <property type="entry name" value="phg_TIGR02218"/>
    <property type="match status" value="1"/>
</dbReference>
<evidence type="ECO:0000313" key="3">
    <source>
        <dbReference type="Proteomes" id="UP000094622"/>
    </source>
</evidence>
<gene>
    <name evidence="2" type="ORF">A6302_00185</name>
</gene>
<dbReference type="Proteomes" id="UP000094622">
    <property type="component" value="Unassembled WGS sequence"/>
</dbReference>
<proteinExistence type="predicted"/>
<dbReference type="InterPro" id="IPR011928">
    <property type="entry name" value="Phage_phiJL001_Gp84"/>
</dbReference>
<dbReference type="OrthoDB" id="1633386at2"/>
<reference evidence="2 3" key="1">
    <citation type="submission" date="2016-07" db="EMBL/GenBank/DDBJ databases">
        <title>Draft Genome Sequence of Methylobrevis pamukkalensis PK2.</title>
        <authorList>
            <person name="Vasilenko O.V."/>
            <person name="Doronina N.V."/>
            <person name="Shmareva M.N."/>
            <person name="Tarlachkov S.V."/>
            <person name="Mustakhimov I."/>
            <person name="Trotsenko Y.A."/>
        </authorList>
    </citation>
    <scope>NUCLEOTIDE SEQUENCE [LARGE SCALE GENOMIC DNA]</scope>
    <source>
        <strain evidence="2 3">PK2</strain>
    </source>
</reference>
<evidence type="ECO:0000259" key="1">
    <source>
        <dbReference type="Pfam" id="PF09356"/>
    </source>
</evidence>
<dbReference type="InterPro" id="IPR018964">
    <property type="entry name" value="Phage_phiJL001_Gp84_C"/>
</dbReference>
<evidence type="ECO:0000313" key="2">
    <source>
        <dbReference type="EMBL" id="ODN72439.1"/>
    </source>
</evidence>
<dbReference type="RefSeq" id="WP_069305451.1">
    <property type="nucleotide sequence ID" value="NZ_MCRJ01000002.1"/>
</dbReference>
<dbReference type="Pfam" id="PF09356">
    <property type="entry name" value="Phage_BR0599"/>
    <property type="match status" value="1"/>
</dbReference>
<dbReference type="Pfam" id="PF09931">
    <property type="entry name" value="Phage_phiJL001_Gp84_N"/>
    <property type="match status" value="1"/>
</dbReference>
<feature type="domain" description="Bacteriophage phiJL001 Gp84 C-terminal" evidence="1">
    <location>
        <begin position="195"/>
        <end position="277"/>
    </location>
</feature>
<comment type="caution">
    <text evidence="2">The sequence shown here is derived from an EMBL/GenBank/DDBJ whole genome shotgun (WGS) entry which is preliminary data.</text>
</comment>
<dbReference type="EMBL" id="MCRJ01000002">
    <property type="protein sequence ID" value="ODN72439.1"/>
    <property type="molecule type" value="Genomic_DNA"/>
</dbReference>
<protein>
    <recommendedName>
        <fullName evidence="1">Bacteriophage phiJL001 Gp84 C-terminal domain-containing protein</fullName>
    </recommendedName>
</protein>
<accession>A0A1E3H7W4</accession>
<organism evidence="2 3">
    <name type="scientific">Methylobrevis pamukkalensis</name>
    <dbReference type="NCBI Taxonomy" id="1439726"/>
    <lineage>
        <taxon>Bacteria</taxon>
        <taxon>Pseudomonadati</taxon>
        <taxon>Pseudomonadota</taxon>
        <taxon>Alphaproteobacteria</taxon>
        <taxon>Hyphomicrobiales</taxon>
        <taxon>Pleomorphomonadaceae</taxon>
        <taxon>Methylobrevis</taxon>
    </lineage>
</organism>
<keyword evidence="3" id="KW-1185">Reference proteome</keyword>
<sequence length="296" mass="31085">MRAIPPALASHLAQGATTLATLWRLTRRDGTRLGFTDHDRDIVIGEETFAAATGFDRSAASASSDFAPGDEDVAGVIDAAALSEEDLLAGRWDGARVDVLLADWTAPENHLPLRTATIGEVTRRDGAFRAELRGPAHALDRIGGRLFGRGCDARFGDARCGIDAASDLYTGDGVVTATAGRAVLSVSALDTYPDGWFTSGELRFLGGPLTGLVAGIDRHETTDGDARVTLWRGLPLAVADGTAVSLVAGCDKRFATCAGRFANAINFRGFPHMPGNDFAFAYARSGGDNDGGVLFE</sequence>
<name>A0A1E3H7W4_9HYPH</name>